<name>A0A6N7EVM2_9GAMM</name>
<evidence type="ECO:0000256" key="1">
    <source>
        <dbReference type="RuleBase" id="RU003860"/>
    </source>
</evidence>
<keyword evidence="3" id="KW-1185">Reference proteome</keyword>
<dbReference type="AlphaFoldDB" id="A0A6N7EVM2"/>
<proteinExistence type="inferred from homology"/>
<dbReference type="InterPro" id="IPR002634">
    <property type="entry name" value="BolA"/>
</dbReference>
<dbReference type="GO" id="GO:0016226">
    <property type="term" value="P:iron-sulfur cluster assembly"/>
    <property type="evidence" value="ECO:0007669"/>
    <property type="project" value="TreeGrafter"/>
</dbReference>
<dbReference type="FunCoup" id="A0A6N7EVM2">
    <property type="interactions" value="364"/>
</dbReference>
<reference evidence="2 3" key="1">
    <citation type="submission" date="2019-10" db="EMBL/GenBank/DDBJ databases">
        <title>Cardiobacteriales fam. a chemoheterotrophic member of the order Cardiobacteriales, and proposal of Cardiobacteriales fam. nov.</title>
        <authorList>
            <person name="Wang C."/>
        </authorList>
    </citation>
    <scope>NUCLEOTIDE SEQUENCE [LARGE SCALE GENOMIC DNA]</scope>
    <source>
        <strain evidence="2 3">ML27</strain>
    </source>
</reference>
<accession>A0A6N7EVM2</accession>
<dbReference type="Proteomes" id="UP000471298">
    <property type="component" value="Unassembled WGS sequence"/>
</dbReference>
<gene>
    <name evidence="2" type="ORF">GCU85_02695</name>
</gene>
<evidence type="ECO:0000313" key="3">
    <source>
        <dbReference type="Proteomes" id="UP000471298"/>
    </source>
</evidence>
<dbReference type="PIRSF" id="PIRSF003113">
    <property type="entry name" value="BolA"/>
    <property type="match status" value="1"/>
</dbReference>
<dbReference type="Gene3D" id="3.30.300.90">
    <property type="entry name" value="BolA-like"/>
    <property type="match status" value="1"/>
</dbReference>
<dbReference type="EMBL" id="WHNW01000002">
    <property type="protein sequence ID" value="MPV85645.1"/>
    <property type="molecule type" value="Genomic_DNA"/>
</dbReference>
<evidence type="ECO:0000313" key="2">
    <source>
        <dbReference type="EMBL" id="MPV85645.1"/>
    </source>
</evidence>
<organism evidence="2 3">
    <name type="scientific">Ostreibacterium oceani</name>
    <dbReference type="NCBI Taxonomy" id="2654998"/>
    <lineage>
        <taxon>Bacteria</taxon>
        <taxon>Pseudomonadati</taxon>
        <taxon>Pseudomonadota</taxon>
        <taxon>Gammaproteobacteria</taxon>
        <taxon>Cardiobacteriales</taxon>
        <taxon>Ostreibacteriaceae</taxon>
        <taxon>Ostreibacterium</taxon>
    </lineage>
</organism>
<dbReference type="InParanoid" id="A0A6N7EVM2"/>
<sequence length="78" mass="8577">MTTRLTTAFTPTQLDIIDESHLHIGHAGAQSGKGHYALTITSEAFAGKSRLQCHRMIYQALGELMQDNIHALSIKINT</sequence>
<dbReference type="PANTHER" id="PTHR46230:SF7">
    <property type="entry name" value="BOLA-LIKE PROTEIN 1"/>
    <property type="match status" value="1"/>
</dbReference>
<protein>
    <submittedName>
        <fullName evidence="2">BolA/IbaG family iron-sulfur metabolism protein</fullName>
    </submittedName>
</protein>
<dbReference type="Pfam" id="PF01722">
    <property type="entry name" value="BolA"/>
    <property type="match status" value="1"/>
</dbReference>
<comment type="similarity">
    <text evidence="1">Belongs to the BolA/IbaG family.</text>
</comment>
<dbReference type="PANTHER" id="PTHR46230">
    <property type="match status" value="1"/>
</dbReference>
<comment type="caution">
    <text evidence="2">The sequence shown here is derived from an EMBL/GenBank/DDBJ whole genome shotgun (WGS) entry which is preliminary data.</text>
</comment>
<dbReference type="SUPFAM" id="SSF82657">
    <property type="entry name" value="BolA-like"/>
    <property type="match status" value="1"/>
</dbReference>
<dbReference type="InterPro" id="IPR036065">
    <property type="entry name" value="BolA-like_sf"/>
</dbReference>